<accession>A0A5B0PWX7</accession>
<organism evidence="2 3">
    <name type="scientific">Puccinia graminis f. sp. tritici</name>
    <dbReference type="NCBI Taxonomy" id="56615"/>
    <lineage>
        <taxon>Eukaryota</taxon>
        <taxon>Fungi</taxon>
        <taxon>Dikarya</taxon>
        <taxon>Basidiomycota</taxon>
        <taxon>Pucciniomycotina</taxon>
        <taxon>Pucciniomycetes</taxon>
        <taxon>Pucciniales</taxon>
        <taxon>Pucciniaceae</taxon>
        <taxon>Puccinia</taxon>
    </lineage>
</organism>
<dbReference type="GO" id="GO:0016756">
    <property type="term" value="F:glutathione gamma-glutamylcysteinyltransferase activity"/>
    <property type="evidence" value="ECO:0007669"/>
    <property type="project" value="InterPro"/>
</dbReference>
<feature type="domain" description="Peptidase C83" evidence="1">
    <location>
        <begin position="48"/>
        <end position="81"/>
    </location>
</feature>
<gene>
    <name evidence="2" type="ORF">PGT21_006113</name>
</gene>
<name>A0A5B0PWX7_PUCGR</name>
<dbReference type="Pfam" id="PF05023">
    <property type="entry name" value="Phytochelatin"/>
    <property type="match status" value="1"/>
</dbReference>
<reference evidence="2 3" key="1">
    <citation type="submission" date="2019-05" db="EMBL/GenBank/DDBJ databases">
        <title>Emergence of the Ug99 lineage of the wheat stem rust pathogen through somatic hybridization.</title>
        <authorList>
            <person name="Li F."/>
            <person name="Upadhyaya N.M."/>
            <person name="Sperschneider J."/>
            <person name="Matny O."/>
            <person name="Nguyen-Phuc H."/>
            <person name="Mago R."/>
            <person name="Raley C."/>
            <person name="Miller M.E."/>
            <person name="Silverstein K.A.T."/>
            <person name="Henningsen E."/>
            <person name="Hirsch C.D."/>
            <person name="Visser B."/>
            <person name="Pretorius Z.A."/>
            <person name="Steffenson B.J."/>
            <person name="Schwessinger B."/>
            <person name="Dodds P.N."/>
            <person name="Figueroa M."/>
        </authorList>
    </citation>
    <scope>NUCLEOTIDE SEQUENCE [LARGE SCALE GENOMIC DNA]</scope>
    <source>
        <strain evidence="2">21-0</strain>
    </source>
</reference>
<dbReference type="InterPro" id="IPR007719">
    <property type="entry name" value="PCS_N"/>
</dbReference>
<dbReference type="EMBL" id="VSWC01000040">
    <property type="protein sequence ID" value="KAA1105402.1"/>
    <property type="molecule type" value="Genomic_DNA"/>
</dbReference>
<protein>
    <recommendedName>
        <fullName evidence="1">Peptidase C83 domain-containing protein</fullName>
    </recommendedName>
</protein>
<evidence type="ECO:0000313" key="2">
    <source>
        <dbReference type="EMBL" id="KAA1105402.1"/>
    </source>
</evidence>
<evidence type="ECO:0000259" key="1">
    <source>
        <dbReference type="Pfam" id="PF05023"/>
    </source>
</evidence>
<proteinExistence type="predicted"/>
<dbReference type="GO" id="GO:0010038">
    <property type="term" value="P:response to metal ion"/>
    <property type="evidence" value="ECO:0007669"/>
    <property type="project" value="InterPro"/>
</dbReference>
<dbReference type="GO" id="GO:0046938">
    <property type="term" value="P:phytochelatin biosynthetic process"/>
    <property type="evidence" value="ECO:0007669"/>
    <property type="project" value="InterPro"/>
</dbReference>
<dbReference type="AlphaFoldDB" id="A0A5B0PWX7"/>
<comment type="caution">
    <text evidence="2">The sequence shown here is derived from an EMBL/GenBank/DDBJ whole genome shotgun (WGS) entry which is preliminary data.</text>
</comment>
<dbReference type="Proteomes" id="UP000324748">
    <property type="component" value="Unassembled WGS sequence"/>
</dbReference>
<dbReference type="GO" id="GO:0046872">
    <property type="term" value="F:metal ion binding"/>
    <property type="evidence" value="ECO:0007669"/>
    <property type="project" value="InterPro"/>
</dbReference>
<evidence type="ECO:0000313" key="3">
    <source>
        <dbReference type="Proteomes" id="UP000324748"/>
    </source>
</evidence>
<sequence>MSEDQSNKLAAEKSNPARSFYQRQLPESCTSNRGKALFFAWIRIGFRKDPWRWFEQDMLDSCRPLESIRKNRITLAEFKTVWLIVTGSP</sequence>
<keyword evidence="3" id="KW-1185">Reference proteome</keyword>
<dbReference type="OrthoDB" id="2507697at2759"/>